<organism evidence="4 5">
    <name type="scientific">Streptomyces rishiriensis</name>
    <dbReference type="NCBI Taxonomy" id="68264"/>
    <lineage>
        <taxon>Bacteria</taxon>
        <taxon>Bacillati</taxon>
        <taxon>Actinomycetota</taxon>
        <taxon>Actinomycetes</taxon>
        <taxon>Kitasatosporales</taxon>
        <taxon>Streptomycetaceae</taxon>
        <taxon>Streptomyces</taxon>
    </lineage>
</organism>
<evidence type="ECO:0000259" key="3">
    <source>
        <dbReference type="Pfam" id="PF00975"/>
    </source>
</evidence>
<proteinExistence type="inferred from homology"/>
<dbReference type="PANTHER" id="PTHR11487:SF0">
    <property type="entry name" value="S-ACYL FATTY ACID SYNTHASE THIOESTERASE, MEDIUM CHAIN"/>
    <property type="match status" value="1"/>
</dbReference>
<dbReference type="Gene3D" id="3.40.50.1820">
    <property type="entry name" value="alpha/beta hydrolase"/>
    <property type="match status" value="1"/>
</dbReference>
<dbReference type="InterPro" id="IPR029058">
    <property type="entry name" value="AB_hydrolase_fold"/>
</dbReference>
<dbReference type="GO" id="GO:0016297">
    <property type="term" value="F:fatty acyl-[ACP] hydrolase activity"/>
    <property type="evidence" value="ECO:0007669"/>
    <property type="project" value="UniProtKB-EC"/>
</dbReference>
<name>A0ABU0P1R0_STRRH</name>
<feature type="domain" description="Thioesterase" evidence="3">
    <location>
        <begin position="22"/>
        <end position="245"/>
    </location>
</feature>
<accession>A0ABU0P1R0</accession>
<dbReference type="Pfam" id="PF00975">
    <property type="entry name" value="Thioesterase"/>
    <property type="match status" value="1"/>
</dbReference>
<dbReference type="EC" id="3.1.2.21" evidence="4"/>
<keyword evidence="4" id="KW-0378">Hydrolase</keyword>
<keyword evidence="5" id="KW-1185">Reference proteome</keyword>
<evidence type="ECO:0000313" key="5">
    <source>
        <dbReference type="Proteomes" id="UP001230654"/>
    </source>
</evidence>
<dbReference type="InterPro" id="IPR012223">
    <property type="entry name" value="TEII"/>
</dbReference>
<comment type="similarity">
    <text evidence="1">Belongs to the thioesterase family.</text>
</comment>
<reference evidence="4 5" key="1">
    <citation type="submission" date="2023-07" db="EMBL/GenBank/DDBJ databases">
        <title>Comparative genomics of wheat-associated soil bacteria to identify genetic determinants of phenazine resistance.</title>
        <authorList>
            <person name="Mouncey N."/>
        </authorList>
    </citation>
    <scope>NUCLEOTIDE SEQUENCE [LARGE SCALE GENOMIC DNA]</scope>
    <source>
        <strain evidence="4 5">B2I6</strain>
    </source>
</reference>
<comment type="caution">
    <text evidence="4">The sequence shown here is derived from an EMBL/GenBank/DDBJ whole genome shotgun (WGS) entry which is preliminary data.</text>
</comment>
<sequence length="270" mass="30394">MAAPDDKWVMTLKAAVAEPAGTLFCFPYAGGSPETFRAWRGGIADDVELLCVILPGRGRRLKEARYDRWQPLVDDVFEALSPYLNRRHAFYGHSFGGRLAYELSRLASAEYPGTTQRLFVSGCRSPDTPQRRPYMHEMTESDFRDAVARMGGTPAEVFEQERLLRLVLPTVRSEIRLAEIWDDLHTSALDVPITALYSPDDPIDGLCTMRGWQNFTKRHCELIEVPGGHFFVDSHPEYVTRIVNTRMGNANGCDRPLGSGSVRSPEDQQD</sequence>
<dbReference type="SUPFAM" id="SSF53474">
    <property type="entry name" value="alpha/beta-Hydrolases"/>
    <property type="match status" value="1"/>
</dbReference>
<protein>
    <submittedName>
        <fullName evidence="4">Medium-chain acyl-[acyl-carrier-protein] hydrolase</fullName>
        <ecNumber evidence="4">3.1.2.21</ecNumber>
    </submittedName>
</protein>
<dbReference type="EMBL" id="JAUSWV010000002">
    <property type="protein sequence ID" value="MDQ0585311.1"/>
    <property type="molecule type" value="Genomic_DNA"/>
</dbReference>
<gene>
    <name evidence="4" type="ORF">QF030_007489</name>
</gene>
<feature type="region of interest" description="Disordered" evidence="2">
    <location>
        <begin position="250"/>
        <end position="270"/>
    </location>
</feature>
<dbReference type="RefSeq" id="WP_307167010.1">
    <property type="nucleotide sequence ID" value="NZ_JAUSWV010000002.1"/>
</dbReference>
<dbReference type="Proteomes" id="UP001230654">
    <property type="component" value="Unassembled WGS sequence"/>
</dbReference>
<evidence type="ECO:0000313" key="4">
    <source>
        <dbReference type="EMBL" id="MDQ0585311.1"/>
    </source>
</evidence>
<evidence type="ECO:0000256" key="2">
    <source>
        <dbReference type="SAM" id="MobiDB-lite"/>
    </source>
</evidence>
<evidence type="ECO:0000256" key="1">
    <source>
        <dbReference type="ARBA" id="ARBA00007169"/>
    </source>
</evidence>
<dbReference type="InterPro" id="IPR001031">
    <property type="entry name" value="Thioesterase"/>
</dbReference>
<dbReference type="PANTHER" id="PTHR11487">
    <property type="entry name" value="THIOESTERASE"/>
    <property type="match status" value="1"/>
</dbReference>